<accession>U4UTH7</accession>
<dbReference type="CDD" id="cd16021">
    <property type="entry name" value="ALP_like"/>
    <property type="match status" value="2"/>
</dbReference>
<keyword evidence="1" id="KW-0472">Membrane</keyword>
<dbReference type="OrthoDB" id="413313at2759"/>
<reference evidence="2 3" key="1">
    <citation type="journal article" date="2013" name="Genome Biol.">
        <title>Draft genome of the mountain pine beetle, Dendroctonus ponderosae Hopkins, a major forest pest.</title>
        <authorList>
            <person name="Keeling C.I."/>
            <person name="Yuen M.M."/>
            <person name="Liao N.Y."/>
            <person name="Docking T.R."/>
            <person name="Chan S.K."/>
            <person name="Taylor G.A."/>
            <person name="Palmquist D.L."/>
            <person name="Jackman S.D."/>
            <person name="Nguyen A."/>
            <person name="Li M."/>
            <person name="Henderson H."/>
            <person name="Janes J.K."/>
            <person name="Zhao Y."/>
            <person name="Pandoh P."/>
            <person name="Moore R."/>
            <person name="Sperling F.A."/>
            <person name="Huber D.P."/>
            <person name="Birol I."/>
            <person name="Jones S.J."/>
            <person name="Bohlmann J."/>
        </authorList>
    </citation>
    <scope>NUCLEOTIDE SEQUENCE</scope>
</reference>
<sequence>MLELTLKRKFYVLLLVGIIGCFLLIWPHHSLINDVDRELRLAKIDIFIKQQANSLACKQPDLELYNPEMLQFIKKVPPINCDKAGDDWVKCRGSECVIQELAKKNHGPINCAFTDVIRVDDYELTDGETFYSSEYYKLERSDVVRVACQSSDSRKWSATLTGVRLDNNIWDKTNWEQMKKTALNMNVLMFGYDSLSRNAFIRKLPESYEYLTKVLNAVVLKGYNIVGDGTPQALIPLLTGRTELELPDTRKRLKNTNYVNSYPFIWNEYKNAGYVTAFLEDVPHIGTFTYRLNGFKQVPTDHYMRPYYLANHDEQHKWAKLCTGDSPRHQIMLNYIKDFFSVYQTKPKFLFGFHGELSHDDYNLIEVADHDTMNLLKDLKESGALNNTILIIMADHGHRFADVRNTIQGKQEERLPFFAFAFPEWFAHQYPRAYRNFRKNSDKLTTPFDVHRTLQEVLDLKNTGFGNLNQRSISLFSEIPAARSCAHAYIEPHWCACLAWEKISLSHPIIPRLGDTLLNFINNLTDSKRYMCEELKLAKVSWAMKLTPNRNLVKFSQNKDIDGFVADLSANTHITEELYQIKVTLVPGKLIDALKLVLTKAPLGTKNQQIKYAPLPTSKRETKEPAVQPGWKCYSVAIKLWLVSLALLGSLYLLEVFSLKSLPKTALNALSGLHKPPEIGSKSLHGYLVNTPGCRIPDMDPFDSAIREFIFSPPEQKCLKVPPALFYSTPTELHMNLPVLRQFHQLKNSSELHCCYQEFSRQDPSGSSADVQVAYSEQCVELGKSATAIQSEFIKVTCTTNSKAKVYEDYFAFVPKAPKKTNPAVELKPNVLIIGLDAISRVNLHRQLPKSYEFLMKKLQGVELLGYNKVADNTFPNLIPVLTGLFEKELKPLCWPTFSTHFDRCPFVWKNYSQKGYATAIGEDCAWIGLFNYLKVGFKNRPSDYYYTTFSKQLESKIGYNGDMNCAQCVGSRLSYSVTLDYIKKFVWRMSRDRSPYFGFFWSNSLSHDYLNRPASGDGKIMELLVHLEEEGGLNNTVLILMSDHGIRWGDIRQTYQGQMEERLPFVILALPQWFRLRYAQAVANLNANVRRLTTPFDLHETLKDLLDARGLESPNLALNELKRGYSLFEKIPKTRTCQEAEIESHWCTCQESRAVPPNNAQVVKAANFAVVTMNQFLKGYAQCASLTLEKIISARLMAYDAKHITRKKSIRDYRLTLRTLPGAGVFEVTVRLKDFFENPTDKNVGL</sequence>
<dbReference type="PANTHER" id="PTHR10974:SF73">
    <property type="entry name" value="FI21235P1"/>
    <property type="match status" value="1"/>
</dbReference>
<feature type="transmembrane region" description="Helical" evidence="1">
    <location>
        <begin position="12"/>
        <end position="29"/>
    </location>
</feature>
<evidence type="ECO:0000313" key="2">
    <source>
        <dbReference type="EMBL" id="ERL93435.1"/>
    </source>
</evidence>
<keyword evidence="1" id="KW-0812">Transmembrane</keyword>
<dbReference type="Proteomes" id="UP000030742">
    <property type="component" value="Unassembled WGS sequence"/>
</dbReference>
<dbReference type="STRING" id="77166.U4UTH7"/>
<evidence type="ECO:0000313" key="3">
    <source>
        <dbReference type="Proteomes" id="UP000030742"/>
    </source>
</evidence>
<gene>
    <name evidence="2" type="ORF">D910_10727</name>
</gene>
<dbReference type="GO" id="GO:0005615">
    <property type="term" value="C:extracellular space"/>
    <property type="evidence" value="ECO:0007669"/>
    <property type="project" value="TreeGrafter"/>
</dbReference>
<dbReference type="Gene3D" id="3.40.720.10">
    <property type="entry name" value="Alkaline Phosphatase, subunit A"/>
    <property type="match status" value="2"/>
</dbReference>
<evidence type="ECO:0000256" key="1">
    <source>
        <dbReference type="SAM" id="Phobius"/>
    </source>
</evidence>
<dbReference type="EMBL" id="KB632357">
    <property type="protein sequence ID" value="ERL93435.1"/>
    <property type="molecule type" value="Genomic_DNA"/>
</dbReference>
<dbReference type="InterPro" id="IPR004245">
    <property type="entry name" value="DUF229"/>
</dbReference>
<proteinExistence type="predicted"/>
<name>U4UTH7_DENPD</name>
<evidence type="ECO:0008006" key="4">
    <source>
        <dbReference type="Google" id="ProtNLM"/>
    </source>
</evidence>
<protein>
    <recommendedName>
        <fullName evidence="4">DUF229 domain-containing protein</fullName>
    </recommendedName>
</protein>
<keyword evidence="1" id="KW-1133">Transmembrane helix</keyword>
<dbReference type="PROSITE" id="PS51257">
    <property type="entry name" value="PROKAR_LIPOPROTEIN"/>
    <property type="match status" value="1"/>
</dbReference>
<dbReference type="SUPFAM" id="SSF53649">
    <property type="entry name" value="Alkaline phosphatase-like"/>
    <property type="match status" value="2"/>
</dbReference>
<dbReference type="AlphaFoldDB" id="U4UTH7"/>
<organism evidence="2 3">
    <name type="scientific">Dendroctonus ponderosae</name>
    <name type="common">Mountain pine beetle</name>
    <dbReference type="NCBI Taxonomy" id="77166"/>
    <lineage>
        <taxon>Eukaryota</taxon>
        <taxon>Metazoa</taxon>
        <taxon>Ecdysozoa</taxon>
        <taxon>Arthropoda</taxon>
        <taxon>Hexapoda</taxon>
        <taxon>Insecta</taxon>
        <taxon>Pterygota</taxon>
        <taxon>Neoptera</taxon>
        <taxon>Endopterygota</taxon>
        <taxon>Coleoptera</taxon>
        <taxon>Polyphaga</taxon>
        <taxon>Cucujiformia</taxon>
        <taxon>Curculionidae</taxon>
        <taxon>Scolytinae</taxon>
        <taxon>Dendroctonus</taxon>
    </lineage>
</organism>
<dbReference type="InterPro" id="IPR017850">
    <property type="entry name" value="Alkaline_phosphatase_core_sf"/>
</dbReference>
<dbReference type="Pfam" id="PF02995">
    <property type="entry name" value="DUF229"/>
    <property type="match status" value="2"/>
</dbReference>
<dbReference type="PANTHER" id="PTHR10974">
    <property type="entry name" value="FI08016P-RELATED"/>
    <property type="match status" value="1"/>
</dbReference>
<dbReference type="FunFam" id="3.40.720.10:FF:000017">
    <property type="entry name" value="Predicted protein"/>
    <property type="match status" value="2"/>
</dbReference>